<dbReference type="GO" id="GO:0016491">
    <property type="term" value="F:oxidoreductase activity"/>
    <property type="evidence" value="ECO:0007669"/>
    <property type="project" value="InterPro"/>
</dbReference>
<evidence type="ECO:0000259" key="1">
    <source>
        <dbReference type="Pfam" id="PF23822"/>
    </source>
</evidence>
<dbReference type="AlphaFoldDB" id="A0A0F9FBL9"/>
<comment type="caution">
    <text evidence="2">The sequence shown here is derived from an EMBL/GenBank/DDBJ whole genome shotgun (WGS) entry which is preliminary data.</text>
</comment>
<name>A0A0F9FBL9_9ZZZZ</name>
<evidence type="ECO:0000313" key="2">
    <source>
        <dbReference type="EMBL" id="KKL48522.1"/>
    </source>
</evidence>
<dbReference type="Pfam" id="PF23822">
    <property type="entry name" value="DUF7192"/>
    <property type="match status" value="1"/>
</dbReference>
<dbReference type="Gene3D" id="3.40.605.10">
    <property type="entry name" value="Aldehyde Dehydrogenase, Chain A, domain 1"/>
    <property type="match status" value="1"/>
</dbReference>
<organism evidence="2">
    <name type="scientific">marine sediment metagenome</name>
    <dbReference type="NCBI Taxonomy" id="412755"/>
    <lineage>
        <taxon>unclassified sequences</taxon>
        <taxon>metagenomes</taxon>
        <taxon>ecological metagenomes</taxon>
    </lineage>
</organism>
<sequence length="212" mass="22708">MTIPVQPVKSARGSLYVYASIGAILNAADKRPDYATGADGLKLPSRTNTAEESWDYGVGWDGALRLAREGWADGREAISALADKMREEVLQDSAALEAPEFVHGVAGAYVDVPAYLAHDPECMVAWMPVVKDRPIVRLYVSICGSSGVDSADFKRRGAAAAALVDNPQVDGICFVGKSSTCRIIAERCTAANKRYQAMGSAKNHLVVIPDYT</sequence>
<reference evidence="2" key="1">
    <citation type="journal article" date="2015" name="Nature">
        <title>Complex archaea that bridge the gap between prokaryotes and eukaryotes.</title>
        <authorList>
            <person name="Spang A."/>
            <person name="Saw J.H."/>
            <person name="Jorgensen S.L."/>
            <person name="Zaremba-Niedzwiedzka K."/>
            <person name="Martijn J."/>
            <person name="Lind A.E."/>
            <person name="van Eijk R."/>
            <person name="Schleper C."/>
            <person name="Guy L."/>
            <person name="Ettema T.J."/>
        </authorList>
    </citation>
    <scope>NUCLEOTIDE SEQUENCE</scope>
</reference>
<dbReference type="SUPFAM" id="SSF53720">
    <property type="entry name" value="ALDH-like"/>
    <property type="match status" value="1"/>
</dbReference>
<proteinExistence type="predicted"/>
<feature type="non-terminal residue" evidence="2">
    <location>
        <position position="212"/>
    </location>
</feature>
<dbReference type="EMBL" id="LAZR01033292">
    <property type="protein sequence ID" value="KKL48522.1"/>
    <property type="molecule type" value="Genomic_DNA"/>
</dbReference>
<dbReference type="InterPro" id="IPR055616">
    <property type="entry name" value="DUF7192"/>
</dbReference>
<gene>
    <name evidence="2" type="ORF">LCGC14_2324660</name>
</gene>
<protein>
    <recommendedName>
        <fullName evidence="1">DUF7192 domain-containing protein</fullName>
    </recommendedName>
</protein>
<feature type="domain" description="DUF7192" evidence="1">
    <location>
        <begin position="13"/>
        <end position="166"/>
    </location>
</feature>
<dbReference type="InterPro" id="IPR016161">
    <property type="entry name" value="Ald_DH/histidinol_DH"/>
</dbReference>
<accession>A0A0F9FBL9</accession>
<dbReference type="InterPro" id="IPR016162">
    <property type="entry name" value="Ald_DH_N"/>
</dbReference>